<dbReference type="RefSeq" id="WP_219876889.1">
    <property type="nucleotide sequence ID" value="NZ_JAHYXK010000005.1"/>
</dbReference>
<accession>A0ABS7CTA2</accession>
<organism evidence="1 2">
    <name type="scientific">Pontibacter aydingkolensis</name>
    <dbReference type="NCBI Taxonomy" id="1911536"/>
    <lineage>
        <taxon>Bacteria</taxon>
        <taxon>Pseudomonadati</taxon>
        <taxon>Bacteroidota</taxon>
        <taxon>Cytophagia</taxon>
        <taxon>Cytophagales</taxon>
        <taxon>Hymenobacteraceae</taxon>
        <taxon>Pontibacter</taxon>
    </lineage>
</organism>
<protein>
    <recommendedName>
        <fullName evidence="3">Antitoxin component YwqK of the YwqJK toxin-antitoxin module</fullName>
    </recommendedName>
</protein>
<dbReference type="PROSITE" id="PS51257">
    <property type="entry name" value="PROKAR_LIPOPROTEIN"/>
    <property type="match status" value="1"/>
</dbReference>
<evidence type="ECO:0000313" key="2">
    <source>
        <dbReference type="Proteomes" id="UP000813018"/>
    </source>
</evidence>
<comment type="caution">
    <text evidence="1">The sequence shown here is derived from an EMBL/GenBank/DDBJ whole genome shotgun (WGS) entry which is preliminary data.</text>
</comment>
<evidence type="ECO:0008006" key="3">
    <source>
        <dbReference type="Google" id="ProtNLM"/>
    </source>
</evidence>
<evidence type="ECO:0000313" key="1">
    <source>
        <dbReference type="EMBL" id="MBW7467008.1"/>
    </source>
</evidence>
<gene>
    <name evidence="1" type="ORF">K0O23_08000</name>
</gene>
<keyword evidence="2" id="KW-1185">Reference proteome</keyword>
<sequence>MKRHTSYLVYSLVTGLCIIILSGCGEPKWNSDYKLNQARLKESAKTNALVSADTAAPEVDASLFGDKIEEKQNKRKKKRNKRYFLGEKVSRGFVKKGKGSREEIETFSYLPVYKEPNPYAPLKYFYDTKKKVIYRTSADEVDPGRYKVLHGPYEKKYGGNTVEEGYYYIGTKHLRWENYRRGDEGILTNKQHYEKGFQRDAIVTYYDGGKKIKEIMPYEYGQVQGTYYRFYENGELEWTGKYEKGKKVGVWIQHYDFRGRRHYEYQYPETAYDKPFEPYLIKEYDRHGTLIYEKDKFDKRSQAQN</sequence>
<proteinExistence type="predicted"/>
<reference evidence="1 2" key="1">
    <citation type="journal article" date="2016" name="Int. J. Syst. Evol. Microbiol.">
        <title>Pontibacter aydingkolensis sp. nov., isolated from soil of a salt lake.</title>
        <authorList>
            <person name="Osman G."/>
            <person name="Zhang T."/>
            <person name="Lou K."/>
            <person name="Gao Y."/>
            <person name="Chang W."/>
            <person name="Lin Q."/>
            <person name="Yang H.M."/>
            <person name="Huo X.D."/>
            <person name="Wang N."/>
        </authorList>
    </citation>
    <scope>NUCLEOTIDE SEQUENCE [LARGE SCALE GENOMIC DNA]</scope>
    <source>
        <strain evidence="1 2">KACC 19255</strain>
    </source>
</reference>
<name>A0ABS7CTA2_9BACT</name>
<dbReference type="Proteomes" id="UP000813018">
    <property type="component" value="Unassembled WGS sequence"/>
</dbReference>
<dbReference type="EMBL" id="JAHYXK010000005">
    <property type="protein sequence ID" value="MBW7467008.1"/>
    <property type="molecule type" value="Genomic_DNA"/>
</dbReference>